<evidence type="ECO:0000256" key="1">
    <source>
        <dbReference type="SAM" id="Coils"/>
    </source>
</evidence>
<dbReference type="STRING" id="418702.BJN45_06385"/>
<comment type="caution">
    <text evidence="3">The sequence shown here is derived from an EMBL/GenBank/DDBJ whole genome shotgun (WGS) entry which is preliminary data.</text>
</comment>
<dbReference type="PANTHER" id="PTHR36508:SF1">
    <property type="entry name" value="PROTEIN SLYX"/>
    <property type="match status" value="1"/>
</dbReference>
<dbReference type="RefSeq" id="WP_076093200.1">
    <property type="nucleotide sequence ID" value="NZ_MTHD01000002.1"/>
</dbReference>
<dbReference type="AlphaFoldDB" id="A0A1R1I7S8"/>
<dbReference type="Proteomes" id="UP000187526">
    <property type="component" value="Unassembled WGS sequence"/>
</dbReference>
<feature type="region of interest" description="Disordered" evidence="2">
    <location>
        <begin position="47"/>
        <end position="67"/>
    </location>
</feature>
<accession>A0A1R1I7S8</accession>
<dbReference type="InterPro" id="IPR007236">
    <property type="entry name" value="SlyX"/>
</dbReference>
<protein>
    <submittedName>
        <fullName evidence="3">SlyX protein</fullName>
    </submittedName>
</protein>
<reference evidence="3 4" key="1">
    <citation type="submission" date="2016-10" db="EMBL/GenBank/DDBJ databases">
        <title>Alkaliphiles isolated from bioreactors.</title>
        <authorList>
            <person name="Salah Z."/>
            <person name="Rout S.P."/>
            <person name="Humphreys P.N."/>
        </authorList>
    </citation>
    <scope>NUCLEOTIDE SEQUENCE [LARGE SCALE GENOMIC DNA]</scope>
    <source>
        <strain evidence="3 4">ZS02</strain>
    </source>
</reference>
<keyword evidence="4" id="KW-1185">Reference proteome</keyword>
<organism evidence="3 4">
    <name type="scientific">Azonexus hydrophilus</name>
    <dbReference type="NCBI Taxonomy" id="418702"/>
    <lineage>
        <taxon>Bacteria</taxon>
        <taxon>Pseudomonadati</taxon>
        <taxon>Pseudomonadota</taxon>
        <taxon>Betaproteobacteria</taxon>
        <taxon>Rhodocyclales</taxon>
        <taxon>Azonexaceae</taxon>
        <taxon>Azonexus</taxon>
    </lineage>
</organism>
<feature type="compositionally biased region" description="Polar residues" evidence="2">
    <location>
        <begin position="47"/>
        <end position="56"/>
    </location>
</feature>
<evidence type="ECO:0000256" key="2">
    <source>
        <dbReference type="SAM" id="MobiDB-lite"/>
    </source>
</evidence>
<sequence length="67" mass="8106">MESRLTELEIKISFTEDQLEELNKVVYRQQQQIDRLIGEVRALRDQVVNNDQPQEQRNLRDEIPPHY</sequence>
<name>A0A1R1I7S8_9RHOO</name>
<proteinExistence type="predicted"/>
<dbReference type="Gene3D" id="1.20.5.300">
    <property type="match status" value="1"/>
</dbReference>
<gene>
    <name evidence="3" type="ORF">BJN45_06385</name>
</gene>
<keyword evidence="1" id="KW-0175">Coiled coil</keyword>
<dbReference type="PANTHER" id="PTHR36508">
    <property type="entry name" value="PROTEIN SLYX"/>
    <property type="match status" value="1"/>
</dbReference>
<feature type="coiled-coil region" evidence="1">
    <location>
        <begin position="5"/>
        <end position="39"/>
    </location>
</feature>
<feature type="compositionally biased region" description="Basic and acidic residues" evidence="2">
    <location>
        <begin position="57"/>
        <end position="67"/>
    </location>
</feature>
<dbReference type="Pfam" id="PF04102">
    <property type="entry name" value="SlyX"/>
    <property type="match status" value="1"/>
</dbReference>
<evidence type="ECO:0000313" key="4">
    <source>
        <dbReference type="Proteomes" id="UP000187526"/>
    </source>
</evidence>
<dbReference type="EMBL" id="MTHD01000002">
    <property type="protein sequence ID" value="OMG54802.1"/>
    <property type="molecule type" value="Genomic_DNA"/>
</dbReference>
<evidence type="ECO:0000313" key="3">
    <source>
        <dbReference type="EMBL" id="OMG54802.1"/>
    </source>
</evidence>